<feature type="domain" description="Reverse transcriptase thumb" evidence="1">
    <location>
        <begin position="19"/>
        <end position="66"/>
    </location>
</feature>
<evidence type="ECO:0000313" key="3">
    <source>
        <dbReference type="Proteomes" id="UP000534930"/>
    </source>
</evidence>
<evidence type="ECO:0000313" key="2">
    <source>
        <dbReference type="EMBL" id="NXH26387.1"/>
    </source>
</evidence>
<feature type="non-terminal residue" evidence="2">
    <location>
        <position position="1"/>
    </location>
</feature>
<dbReference type="InterPro" id="IPR010661">
    <property type="entry name" value="RVT_thumb"/>
</dbReference>
<dbReference type="Proteomes" id="UP000534930">
    <property type="component" value="Unassembled WGS sequence"/>
</dbReference>
<evidence type="ECO:0000259" key="1">
    <source>
        <dbReference type="Pfam" id="PF06817"/>
    </source>
</evidence>
<dbReference type="GO" id="GO:0003964">
    <property type="term" value="F:RNA-directed DNA polymerase activity"/>
    <property type="evidence" value="ECO:0007669"/>
    <property type="project" value="InterPro"/>
</dbReference>
<sequence length="66" mass="7536">WTSLGLRISEQTIVSRQLSIWDDPRTLRDLHQLWGSISWVRPLLGVTTEDLAPLFSLLKGCEDLDS</sequence>
<reference evidence="2 3" key="1">
    <citation type="submission" date="2019-09" db="EMBL/GenBank/DDBJ databases">
        <title>Bird 10,000 Genomes (B10K) Project - Family phase.</title>
        <authorList>
            <person name="Zhang G."/>
        </authorList>
    </citation>
    <scope>NUCLEOTIDE SEQUENCE [LARGE SCALE GENOMIC DNA]</scope>
    <source>
        <strain evidence="2">B10K-DU-001-33</strain>
        <tissue evidence="2">Muscle</tissue>
    </source>
</reference>
<dbReference type="Gene3D" id="3.30.70.270">
    <property type="match status" value="1"/>
</dbReference>
<dbReference type="Pfam" id="PF06817">
    <property type="entry name" value="RVT_thumb"/>
    <property type="match status" value="1"/>
</dbReference>
<gene>
    <name evidence="2" type="primary">Ervk7_0</name>
    <name evidence="2" type="ORF">MYIHEB_R15192</name>
</gene>
<dbReference type="EMBL" id="VWZQ01002855">
    <property type="protein sequence ID" value="NXH26387.1"/>
    <property type="molecule type" value="Genomic_DNA"/>
</dbReference>
<keyword evidence="3" id="KW-1185">Reference proteome</keyword>
<dbReference type="SUPFAM" id="SSF56672">
    <property type="entry name" value="DNA/RNA polymerases"/>
    <property type="match status" value="1"/>
</dbReference>
<comment type="caution">
    <text evidence="2">The sequence shown here is derived from an EMBL/GenBank/DDBJ whole genome shotgun (WGS) entry which is preliminary data.</text>
</comment>
<feature type="non-terminal residue" evidence="2">
    <location>
        <position position="66"/>
    </location>
</feature>
<accession>A0A7K9IJP2</accession>
<dbReference type="InterPro" id="IPR043128">
    <property type="entry name" value="Rev_trsase/Diguanyl_cyclase"/>
</dbReference>
<protein>
    <submittedName>
        <fullName evidence="2">POK7 protein</fullName>
    </submittedName>
</protein>
<dbReference type="InterPro" id="IPR043502">
    <property type="entry name" value="DNA/RNA_pol_sf"/>
</dbReference>
<organism evidence="2 3">
    <name type="scientific">Myiagra hebetior</name>
    <dbReference type="NCBI Taxonomy" id="381031"/>
    <lineage>
        <taxon>Eukaryota</taxon>
        <taxon>Metazoa</taxon>
        <taxon>Chordata</taxon>
        <taxon>Craniata</taxon>
        <taxon>Vertebrata</taxon>
        <taxon>Euteleostomi</taxon>
        <taxon>Archelosauria</taxon>
        <taxon>Archosauria</taxon>
        <taxon>Dinosauria</taxon>
        <taxon>Saurischia</taxon>
        <taxon>Theropoda</taxon>
        <taxon>Coelurosauria</taxon>
        <taxon>Aves</taxon>
        <taxon>Neognathae</taxon>
        <taxon>Neoaves</taxon>
        <taxon>Telluraves</taxon>
        <taxon>Australaves</taxon>
        <taxon>Passeriformes</taxon>
        <taxon>Corvoidea</taxon>
        <taxon>Monarchidae</taxon>
        <taxon>Myiagra</taxon>
    </lineage>
</organism>
<name>A0A7K9IJP2_9CORV</name>
<proteinExistence type="predicted"/>
<dbReference type="AlphaFoldDB" id="A0A7K9IJP2"/>